<dbReference type="AlphaFoldDB" id="A0A6F8T1L1"/>
<evidence type="ECO:0000259" key="4">
    <source>
        <dbReference type="Pfam" id="PF01420"/>
    </source>
</evidence>
<evidence type="ECO:0000256" key="3">
    <source>
        <dbReference type="ARBA" id="ARBA00023125"/>
    </source>
</evidence>
<dbReference type="CDD" id="cd17246">
    <property type="entry name" value="RMtype1_S_SonII-TRD2-CR2_like"/>
    <property type="match status" value="1"/>
</dbReference>
<gene>
    <name evidence="5" type="ORF">TUM19329_02630</name>
</gene>
<dbReference type="RefSeq" id="WP_173235812.1">
    <property type="nucleotide sequence ID" value="NZ_AP022839.1"/>
</dbReference>
<dbReference type="GO" id="GO:0009307">
    <property type="term" value="P:DNA restriction-modification system"/>
    <property type="evidence" value="ECO:0007669"/>
    <property type="project" value="UniProtKB-KW"/>
</dbReference>
<keyword evidence="6" id="KW-1185">Reference proteome</keyword>
<dbReference type="PANTHER" id="PTHR30408:SF13">
    <property type="entry name" value="TYPE I RESTRICTION ENZYME HINDI SPECIFICITY SUBUNIT"/>
    <property type="match status" value="1"/>
</dbReference>
<evidence type="ECO:0000256" key="1">
    <source>
        <dbReference type="ARBA" id="ARBA00010923"/>
    </source>
</evidence>
<evidence type="ECO:0000313" key="6">
    <source>
        <dbReference type="Proteomes" id="UP000502894"/>
    </source>
</evidence>
<dbReference type="Proteomes" id="UP000502894">
    <property type="component" value="Chromosome"/>
</dbReference>
<dbReference type="InterPro" id="IPR052021">
    <property type="entry name" value="Type-I_RS_S_subunit"/>
</dbReference>
<dbReference type="Pfam" id="PF01420">
    <property type="entry name" value="Methylase_S"/>
    <property type="match status" value="2"/>
</dbReference>
<dbReference type="Gene3D" id="3.90.220.20">
    <property type="entry name" value="DNA methylase specificity domains"/>
    <property type="match status" value="2"/>
</dbReference>
<name>A0A6F8T1L1_9GAMM</name>
<dbReference type="GO" id="GO:0003677">
    <property type="term" value="F:DNA binding"/>
    <property type="evidence" value="ECO:0007669"/>
    <property type="project" value="UniProtKB-KW"/>
</dbReference>
<feature type="domain" description="Type I restriction modification DNA specificity" evidence="4">
    <location>
        <begin position="226"/>
        <end position="377"/>
    </location>
</feature>
<accession>A0A6F8T1L1</accession>
<protein>
    <submittedName>
        <fullName evidence="5">Type I restriction modification protein</fullName>
    </submittedName>
</protein>
<keyword evidence="3" id="KW-0238">DNA-binding</keyword>
<dbReference type="EMBL" id="AP022839">
    <property type="protein sequence ID" value="BCA93902.1"/>
    <property type="molecule type" value="Genomic_DNA"/>
</dbReference>
<comment type="similarity">
    <text evidence="1">Belongs to the type-I restriction system S methylase family.</text>
</comment>
<proteinExistence type="inferred from homology"/>
<feature type="domain" description="Type I restriction modification DNA specificity" evidence="4">
    <location>
        <begin position="3"/>
        <end position="185"/>
    </location>
</feature>
<dbReference type="SUPFAM" id="SSF116734">
    <property type="entry name" value="DNA methylase specificity domain"/>
    <property type="match status" value="2"/>
</dbReference>
<dbReference type="CDD" id="cd17273">
    <property type="entry name" value="RMtype1_S_EcoJA69PI-TRD1-CR1_like"/>
    <property type="match status" value="1"/>
</dbReference>
<evidence type="ECO:0000256" key="2">
    <source>
        <dbReference type="ARBA" id="ARBA00022747"/>
    </source>
</evidence>
<dbReference type="KEGG" id="lant:TUM19329_02630"/>
<sequence length="425" mass="48063">MIVNWPRVKVSELCEIIVDCVNKTAPTVEYETPFKMIRSPNIKNGVVNLSGCRNVTKDTYEKWTRRATVDKGDILLTREAPMGEVGLVNFQDTVFLGQRIMQYRVNPQRLDSNYLLYAFLSPDLQYQFRRHNNTGSTVSHIKVPDCSEFEISIPPLTEQKKISKVLRDLDKKISLNNKINTELEAMAKLIYDYWFVQFDFPNANGKPYKSSGGKMVYNEALKCEIPESWSDGTLHDLGEIVGGSTPSTKQAENFKEKGTPWITPKDLSNNTGNKFIARGGQDVSAEGVKSASLKLYPKNTILMSSRAPIGYMAIAREPLTTNQGFKSFIPNKGYSMHYIYYAVKNSMKAIVQYSSGSTFKEVSGSVLKTVKICLPECDIVESYVSKVNCIFDRQDLLELESKELTELRDWLLPMLMNGQVIVKDV</sequence>
<dbReference type="InterPro" id="IPR044946">
    <property type="entry name" value="Restrct_endonuc_typeI_TRD_sf"/>
</dbReference>
<reference evidence="5" key="1">
    <citation type="journal article" date="2020" name="Microbiol. Resour. Announc.">
        <title>Complete Genome Sequence of Novel Psychrotolerant Legionella Strain TUM19329, Isolated from Antarctic Lake Sediment.</title>
        <authorList>
            <person name="Shimada S."/>
            <person name="Nakai R."/>
            <person name="Aoki K."/>
            <person name="Shimoeda N."/>
            <person name="Ohno G."/>
            <person name="Miyazaki Y."/>
            <person name="Kudoh S."/>
            <person name="Imura S."/>
            <person name="Watanabe K."/>
            <person name="Ishii Y."/>
            <person name="Tateda K."/>
        </authorList>
    </citation>
    <scope>NUCLEOTIDE SEQUENCE [LARGE SCALE GENOMIC DNA]</scope>
    <source>
        <strain evidence="5">TUM19329</strain>
    </source>
</reference>
<dbReference type="InterPro" id="IPR000055">
    <property type="entry name" value="Restrct_endonuc_typeI_TRD"/>
</dbReference>
<dbReference type="PANTHER" id="PTHR30408">
    <property type="entry name" value="TYPE-1 RESTRICTION ENZYME ECOKI SPECIFICITY PROTEIN"/>
    <property type="match status" value="1"/>
</dbReference>
<keyword evidence="2" id="KW-0680">Restriction system</keyword>
<dbReference type="REBASE" id="394682">
    <property type="entry name" value="S.Lsp19329ORF2640P"/>
</dbReference>
<organism evidence="5 6">
    <name type="scientific">Legionella antarctica</name>
    <dbReference type="NCBI Taxonomy" id="2708020"/>
    <lineage>
        <taxon>Bacteria</taxon>
        <taxon>Pseudomonadati</taxon>
        <taxon>Pseudomonadota</taxon>
        <taxon>Gammaproteobacteria</taxon>
        <taxon>Legionellales</taxon>
        <taxon>Legionellaceae</taxon>
        <taxon>Legionella</taxon>
    </lineage>
</organism>
<evidence type="ECO:0000313" key="5">
    <source>
        <dbReference type="EMBL" id="BCA93902.1"/>
    </source>
</evidence>